<evidence type="ECO:0000313" key="2">
    <source>
        <dbReference type="Proteomes" id="UP000255106"/>
    </source>
</evidence>
<sequence>MEPNAAAAQCTLDILSTTPLEVVYSPTFSALTVEHYDILLMGIPVTFTGELTMQQERLAKAASMTDYLLLALPCHAQINAKS</sequence>
<protein>
    <submittedName>
        <fullName evidence="1">Multi-sensor hybrid histidine kinase</fullName>
        <ecNumber evidence="1">2.7.13.3</ecNumber>
    </submittedName>
</protein>
<keyword evidence="1" id="KW-0418">Kinase</keyword>
<gene>
    <name evidence="1" type="primary">barA_4</name>
    <name evidence="1" type="ORF">NCTC10005_02315</name>
</gene>
<dbReference type="AlphaFoldDB" id="A0A377LVV0"/>
<organism evidence="1 2">
    <name type="scientific">Enterobacter cloacae</name>
    <dbReference type="NCBI Taxonomy" id="550"/>
    <lineage>
        <taxon>Bacteria</taxon>
        <taxon>Pseudomonadati</taxon>
        <taxon>Pseudomonadota</taxon>
        <taxon>Gammaproteobacteria</taxon>
        <taxon>Enterobacterales</taxon>
        <taxon>Enterobacteriaceae</taxon>
        <taxon>Enterobacter</taxon>
        <taxon>Enterobacter cloacae complex</taxon>
    </lineage>
</organism>
<name>A0A377LVV0_ENTCL</name>
<reference evidence="1 2" key="1">
    <citation type="submission" date="2018-06" db="EMBL/GenBank/DDBJ databases">
        <authorList>
            <consortium name="Pathogen Informatics"/>
            <person name="Doyle S."/>
        </authorList>
    </citation>
    <scope>NUCLEOTIDE SEQUENCE [LARGE SCALE GENOMIC DNA]</scope>
    <source>
        <strain evidence="1 2">NCTC10005</strain>
    </source>
</reference>
<dbReference type="GO" id="GO:0004673">
    <property type="term" value="F:protein histidine kinase activity"/>
    <property type="evidence" value="ECO:0007669"/>
    <property type="project" value="UniProtKB-EC"/>
</dbReference>
<dbReference type="EMBL" id="UGJB01000004">
    <property type="protein sequence ID" value="STQ09601.1"/>
    <property type="molecule type" value="Genomic_DNA"/>
</dbReference>
<dbReference type="EC" id="2.7.13.3" evidence="1"/>
<dbReference type="Proteomes" id="UP000255106">
    <property type="component" value="Unassembled WGS sequence"/>
</dbReference>
<keyword evidence="1" id="KW-0808">Transferase</keyword>
<accession>A0A377LVV0</accession>
<evidence type="ECO:0000313" key="1">
    <source>
        <dbReference type="EMBL" id="STQ09601.1"/>
    </source>
</evidence>
<proteinExistence type="predicted"/>